<dbReference type="PANTHER" id="PTHR45932:SF2">
    <property type="entry name" value="PATELLIN-4"/>
    <property type="match status" value="1"/>
</dbReference>
<feature type="region of interest" description="Disordered" evidence="1">
    <location>
        <begin position="192"/>
        <end position="233"/>
    </location>
</feature>
<comment type="caution">
    <text evidence="2">The sequence shown here is derived from an EMBL/GenBank/DDBJ whole genome shotgun (WGS) entry which is preliminary data.</text>
</comment>
<evidence type="ECO:0000313" key="3">
    <source>
        <dbReference type="Proteomes" id="UP001153076"/>
    </source>
</evidence>
<sequence length="352" mass="40019">MEAVENNLREDEEEQQEQAMAKKEKESKANSVVDEEGRKRQKEEKNNNGEQDVKEFTAFSSCKAQLGATRRIISDFDCENFPLMVIINLTWALFSSHPLPSPLFSMTVEVTVEETQKPEAKKGTEFDEKTMQNAQNVEVRSEPKLVEKSSSYMAESNYLSDLKESEWKALSELKSKLGEAILGNTLLKLEEKKQKEKEKSSNKKSETEEKDENPAEKPTKEEESKPKDEPKNEGIKDISIWGVPLFPNKSYKGTDIVPLKFLRARELRTLTWRAHSEIETILEEDLGVDLEIPTQYRGFKPENDFKIAAVGGEVSEIVLKLGSAETIEIAAPETRGSKCYLSTKEAIIRQYD</sequence>
<organism evidence="2 3">
    <name type="scientific">Carnegiea gigantea</name>
    <dbReference type="NCBI Taxonomy" id="171969"/>
    <lineage>
        <taxon>Eukaryota</taxon>
        <taxon>Viridiplantae</taxon>
        <taxon>Streptophyta</taxon>
        <taxon>Embryophyta</taxon>
        <taxon>Tracheophyta</taxon>
        <taxon>Spermatophyta</taxon>
        <taxon>Magnoliopsida</taxon>
        <taxon>eudicotyledons</taxon>
        <taxon>Gunneridae</taxon>
        <taxon>Pentapetalae</taxon>
        <taxon>Caryophyllales</taxon>
        <taxon>Cactineae</taxon>
        <taxon>Cactaceae</taxon>
        <taxon>Cactoideae</taxon>
        <taxon>Echinocereeae</taxon>
        <taxon>Carnegiea</taxon>
    </lineage>
</organism>
<feature type="region of interest" description="Disordered" evidence="1">
    <location>
        <begin position="117"/>
        <end position="142"/>
    </location>
</feature>
<dbReference type="InterPro" id="IPR044834">
    <property type="entry name" value="PATL"/>
</dbReference>
<gene>
    <name evidence="2" type="ORF">Cgig2_012359</name>
</gene>
<evidence type="ECO:0000256" key="1">
    <source>
        <dbReference type="SAM" id="MobiDB-lite"/>
    </source>
</evidence>
<dbReference type="EMBL" id="JAKOGI010000062">
    <property type="protein sequence ID" value="KAJ8446015.1"/>
    <property type="molecule type" value="Genomic_DNA"/>
</dbReference>
<reference evidence="2" key="1">
    <citation type="submission" date="2022-04" db="EMBL/GenBank/DDBJ databases">
        <title>Carnegiea gigantea Genome sequencing and assembly v2.</title>
        <authorList>
            <person name="Copetti D."/>
            <person name="Sanderson M.J."/>
            <person name="Burquez A."/>
            <person name="Wojciechowski M.F."/>
        </authorList>
    </citation>
    <scope>NUCLEOTIDE SEQUENCE</scope>
    <source>
        <strain evidence="2">SGP5-SGP5p</strain>
        <tissue evidence="2">Aerial part</tissue>
    </source>
</reference>
<proteinExistence type="predicted"/>
<protein>
    <submittedName>
        <fullName evidence="2">Uncharacterized protein</fullName>
    </submittedName>
</protein>
<keyword evidence="3" id="KW-1185">Reference proteome</keyword>
<feature type="compositionally biased region" description="Basic and acidic residues" evidence="1">
    <location>
        <begin position="117"/>
        <end position="130"/>
    </location>
</feature>
<feature type="region of interest" description="Disordered" evidence="1">
    <location>
        <begin position="1"/>
        <end position="52"/>
    </location>
</feature>
<dbReference type="OrthoDB" id="1746414at2759"/>
<name>A0A9Q1KLV8_9CARY</name>
<accession>A0A9Q1KLV8</accession>
<dbReference type="PANTHER" id="PTHR45932">
    <property type="entry name" value="PATELLIN-1"/>
    <property type="match status" value="1"/>
</dbReference>
<dbReference type="GO" id="GO:0008289">
    <property type="term" value="F:lipid binding"/>
    <property type="evidence" value="ECO:0007669"/>
    <property type="project" value="InterPro"/>
</dbReference>
<feature type="compositionally biased region" description="Basic and acidic residues" evidence="1">
    <location>
        <begin position="35"/>
        <end position="52"/>
    </location>
</feature>
<evidence type="ECO:0000313" key="2">
    <source>
        <dbReference type="EMBL" id="KAJ8446015.1"/>
    </source>
</evidence>
<dbReference type="AlphaFoldDB" id="A0A9Q1KLV8"/>
<dbReference type="Proteomes" id="UP001153076">
    <property type="component" value="Unassembled WGS sequence"/>
</dbReference>